<keyword evidence="2" id="KW-1185">Reference proteome</keyword>
<name>A0ABU1SGS0_9MICO</name>
<protein>
    <submittedName>
        <fullName evidence="1">Uncharacterized protein</fullName>
    </submittedName>
</protein>
<accession>A0ABU1SGS0</accession>
<reference evidence="1 2" key="1">
    <citation type="submission" date="2023-07" db="EMBL/GenBank/DDBJ databases">
        <title>Sorghum-associated microbial communities from plants grown in Nebraska, USA.</title>
        <authorList>
            <person name="Schachtman D."/>
        </authorList>
    </citation>
    <scope>NUCLEOTIDE SEQUENCE [LARGE SCALE GENOMIC DNA]</scope>
    <source>
        <strain evidence="1 2">2980</strain>
    </source>
</reference>
<evidence type="ECO:0000313" key="1">
    <source>
        <dbReference type="EMBL" id="MDR6868473.1"/>
    </source>
</evidence>
<dbReference type="EMBL" id="JAVDUM010000014">
    <property type="protein sequence ID" value="MDR6868473.1"/>
    <property type="molecule type" value="Genomic_DNA"/>
</dbReference>
<proteinExistence type="predicted"/>
<organism evidence="1 2">
    <name type="scientific">Microbacterium resistens</name>
    <dbReference type="NCBI Taxonomy" id="156977"/>
    <lineage>
        <taxon>Bacteria</taxon>
        <taxon>Bacillati</taxon>
        <taxon>Actinomycetota</taxon>
        <taxon>Actinomycetes</taxon>
        <taxon>Micrococcales</taxon>
        <taxon>Microbacteriaceae</taxon>
        <taxon>Microbacterium</taxon>
    </lineage>
</organism>
<evidence type="ECO:0000313" key="2">
    <source>
        <dbReference type="Proteomes" id="UP001259347"/>
    </source>
</evidence>
<dbReference type="RefSeq" id="WP_310022329.1">
    <property type="nucleotide sequence ID" value="NZ_JAVDUM010000014.1"/>
</dbReference>
<comment type="caution">
    <text evidence="1">The sequence shown here is derived from an EMBL/GenBank/DDBJ whole genome shotgun (WGS) entry which is preliminary data.</text>
</comment>
<sequence length="157" mass="17304">MELLDAADFIVTLLWSAREVIDGRVPEGRMQVPVSAGAVVLRDFADDLTGGILSGLSALSERPEIVPLADAVIGRPEHADGWSLRTIFERWSLREDPWWAAQPCPVPSCGLRAVKVTPPEIPGGETRYECEKCGWEAPEDVDGFWADVFSRREGRDA</sequence>
<dbReference type="Proteomes" id="UP001259347">
    <property type="component" value="Unassembled WGS sequence"/>
</dbReference>
<gene>
    <name evidence="1" type="ORF">J2Y69_003089</name>
</gene>